<dbReference type="GO" id="GO:0003677">
    <property type="term" value="F:DNA binding"/>
    <property type="evidence" value="ECO:0007669"/>
    <property type="project" value="InterPro"/>
</dbReference>
<keyword evidence="7" id="KW-1185">Reference proteome</keyword>
<feature type="region of interest" description="Disordered" evidence="4">
    <location>
        <begin position="339"/>
        <end position="374"/>
    </location>
</feature>
<keyword evidence="1" id="KW-0479">Metal-binding</keyword>
<dbReference type="GO" id="GO:0005634">
    <property type="term" value="C:nucleus"/>
    <property type="evidence" value="ECO:0007669"/>
    <property type="project" value="InterPro"/>
</dbReference>
<evidence type="ECO:0000256" key="4">
    <source>
        <dbReference type="SAM" id="MobiDB-lite"/>
    </source>
</evidence>
<keyword evidence="3" id="KW-0862">Zinc</keyword>
<accession>A0A835Y6G9</accession>
<dbReference type="GO" id="GO:0008270">
    <property type="term" value="F:zinc ion binding"/>
    <property type="evidence" value="ECO:0007669"/>
    <property type="project" value="UniProtKB-KW"/>
</dbReference>
<feature type="compositionally biased region" description="Gly residues" evidence="4">
    <location>
        <begin position="150"/>
        <end position="165"/>
    </location>
</feature>
<feature type="region of interest" description="Disordered" evidence="4">
    <location>
        <begin position="541"/>
        <end position="566"/>
    </location>
</feature>
<gene>
    <name evidence="6" type="ORF">HYH03_008488</name>
</gene>
<dbReference type="PANTHER" id="PTHR31251:SF169">
    <property type="entry name" value="SQUAMOSA PROMOTER-BINDING-LIKE PROTEIN 8"/>
    <property type="match status" value="1"/>
</dbReference>
<dbReference type="InterPro" id="IPR036893">
    <property type="entry name" value="SBP_sf"/>
</dbReference>
<reference evidence="6" key="1">
    <citation type="journal article" date="2020" name="bioRxiv">
        <title>Comparative genomics of Chlamydomonas.</title>
        <authorList>
            <person name="Craig R.J."/>
            <person name="Hasan A.R."/>
            <person name="Ness R.W."/>
            <person name="Keightley P.D."/>
        </authorList>
    </citation>
    <scope>NUCLEOTIDE SEQUENCE</scope>
    <source>
        <strain evidence="6">CCAP 11/70</strain>
    </source>
</reference>
<evidence type="ECO:0000256" key="1">
    <source>
        <dbReference type="ARBA" id="ARBA00022723"/>
    </source>
</evidence>
<feature type="region of interest" description="Disordered" evidence="4">
    <location>
        <begin position="118"/>
        <end position="250"/>
    </location>
</feature>
<feature type="region of interest" description="Disordered" evidence="4">
    <location>
        <begin position="390"/>
        <end position="444"/>
    </location>
</feature>
<dbReference type="PROSITE" id="PS51141">
    <property type="entry name" value="ZF_SBP"/>
    <property type="match status" value="1"/>
</dbReference>
<comment type="caution">
    <text evidence="6">The sequence shown here is derived from an EMBL/GenBank/DDBJ whole genome shotgun (WGS) entry which is preliminary data.</text>
</comment>
<dbReference type="InterPro" id="IPR044817">
    <property type="entry name" value="SBP-like"/>
</dbReference>
<evidence type="ECO:0000313" key="6">
    <source>
        <dbReference type="EMBL" id="KAG2493355.1"/>
    </source>
</evidence>
<dbReference type="AlphaFoldDB" id="A0A835Y6G9"/>
<dbReference type="Gene3D" id="4.10.1100.10">
    <property type="entry name" value="Transcription factor, SBP-box domain"/>
    <property type="match status" value="1"/>
</dbReference>
<evidence type="ECO:0000259" key="5">
    <source>
        <dbReference type="PROSITE" id="PS51141"/>
    </source>
</evidence>
<dbReference type="PANTHER" id="PTHR31251">
    <property type="entry name" value="SQUAMOSA PROMOTER-BINDING-LIKE PROTEIN 4"/>
    <property type="match status" value="1"/>
</dbReference>
<feature type="region of interest" description="Disordered" evidence="4">
    <location>
        <begin position="1"/>
        <end position="33"/>
    </location>
</feature>
<feature type="compositionally biased region" description="Pro residues" evidence="4">
    <location>
        <begin position="396"/>
        <end position="411"/>
    </location>
</feature>
<dbReference type="EMBL" id="JAEHOE010000038">
    <property type="protein sequence ID" value="KAG2493355.1"/>
    <property type="molecule type" value="Genomic_DNA"/>
</dbReference>
<feature type="compositionally biased region" description="Basic residues" evidence="4">
    <location>
        <begin position="118"/>
        <end position="127"/>
    </location>
</feature>
<evidence type="ECO:0000256" key="3">
    <source>
        <dbReference type="ARBA" id="ARBA00022833"/>
    </source>
</evidence>
<name>A0A835Y6G9_9CHLO</name>
<dbReference type="InterPro" id="IPR004333">
    <property type="entry name" value="SBP_dom"/>
</dbReference>
<feature type="compositionally biased region" description="Low complexity" evidence="4">
    <location>
        <begin position="339"/>
        <end position="350"/>
    </location>
</feature>
<dbReference type="Pfam" id="PF03110">
    <property type="entry name" value="SBP"/>
    <property type="match status" value="1"/>
</dbReference>
<keyword evidence="2" id="KW-0863">Zinc-finger</keyword>
<dbReference type="OrthoDB" id="1428121at2759"/>
<dbReference type="SUPFAM" id="SSF103612">
    <property type="entry name" value="SBT domain"/>
    <property type="match status" value="1"/>
</dbReference>
<sequence length="616" mass="63086">MRCFPEGEAPGGERSGVADCGPSTDPSTRPSAPPLQYDPDIEGAVPICKIRGCGQSLEGAKRYYARMKVCERHLNAPEIMINGAVSRFCQQCGRFQRVEEFAGVKKSCIATLALHNERHRARVARRQKQGEGGDGDTAWQPKAKRSSGSTGPGRSGSGSGSGSDGDGSRDAAAGAAAGGVGTKRGAQLPAGRSGAGSGAGTSDGSNAARASSGDGGSTKRRAPSSQREEAPSGVRPRTSLQGLSLEGSGSVQLVPWPGLVPPRTVRGAELVPAGERGGPAAVWAPYDRASLEQVLGLANLGQARPPLLQLTRLAAGMLPAPLGEEPGSLAMQLPLAASASGASGGAWPESEGGRGSDGDGNGRLFERGSSSSPWLAPACAQTDAACFYTHGSNEPRLPPPVSAPRAPPPFLPEKDEPGVSYDLPNGPGPQWRPPRPPPLPPRSGYPEYDTAWPWRLDLAAAEALPAHRAGAAAGLKVEPNPLSEPGLASHGRSLVEPAAAFGGFDDAASGHGAGYMASATAAASRPPWALVTTGFAGSSGAAGGRGQGRGSPRACSAGAGQAGLDPRSGHADWYEPMALHGMPTELQDRLLQGLSSELRERLLHEGLQALQSLRRL</sequence>
<feature type="domain" description="SBP-type" evidence="5">
    <location>
        <begin position="45"/>
        <end position="122"/>
    </location>
</feature>
<feature type="compositionally biased region" description="Low complexity" evidence="4">
    <location>
        <begin position="239"/>
        <end position="250"/>
    </location>
</feature>
<evidence type="ECO:0000313" key="7">
    <source>
        <dbReference type="Proteomes" id="UP000612055"/>
    </source>
</evidence>
<proteinExistence type="predicted"/>
<evidence type="ECO:0000256" key="2">
    <source>
        <dbReference type="ARBA" id="ARBA00022771"/>
    </source>
</evidence>
<feature type="compositionally biased region" description="Pro residues" evidence="4">
    <location>
        <begin position="426"/>
        <end position="443"/>
    </location>
</feature>
<organism evidence="6 7">
    <name type="scientific">Edaphochlamys debaryana</name>
    <dbReference type="NCBI Taxonomy" id="47281"/>
    <lineage>
        <taxon>Eukaryota</taxon>
        <taxon>Viridiplantae</taxon>
        <taxon>Chlorophyta</taxon>
        <taxon>core chlorophytes</taxon>
        <taxon>Chlorophyceae</taxon>
        <taxon>CS clade</taxon>
        <taxon>Chlamydomonadales</taxon>
        <taxon>Chlamydomonadales incertae sedis</taxon>
        <taxon>Edaphochlamys</taxon>
    </lineage>
</organism>
<protein>
    <recommendedName>
        <fullName evidence="5">SBP-type domain-containing protein</fullName>
    </recommendedName>
</protein>
<dbReference type="Proteomes" id="UP000612055">
    <property type="component" value="Unassembled WGS sequence"/>
</dbReference>